<dbReference type="Proteomes" id="UP000093069">
    <property type="component" value="Chromosome I"/>
</dbReference>
<reference evidence="4" key="2">
    <citation type="submission" date="2016-01" db="EMBL/GenBank/DDBJ databases">
        <authorList>
            <person name="Vorgias C.E."/>
        </authorList>
    </citation>
    <scope>NUCLEOTIDE SEQUENCE [LARGE SCALE GENOMIC DNA]</scope>
</reference>
<dbReference type="GeneID" id="33322462"/>
<dbReference type="Proteomes" id="UP000250189">
    <property type="component" value="Chromosome"/>
</dbReference>
<reference evidence="2 5" key="3">
    <citation type="submission" date="2016-04" db="EMBL/GenBank/DDBJ databases">
        <title>Complete genome sequence of Thermococcus chitonophagus type strain GC74.</title>
        <authorList>
            <person name="Oger P.M."/>
        </authorList>
    </citation>
    <scope>NUCLEOTIDE SEQUENCE [LARGE SCALE GENOMIC DNA]</scope>
    <source>
        <strain evidence="2 5">GC74</strain>
    </source>
</reference>
<gene>
    <name evidence="2" type="ORF">A3L04_07745</name>
    <name evidence="3" type="ORF">CHITON_1678</name>
</gene>
<dbReference type="EMBL" id="CP015193">
    <property type="protein sequence ID" value="ASJ16975.1"/>
    <property type="molecule type" value="Genomic_DNA"/>
</dbReference>
<dbReference type="STRING" id="54262.CHITON_1678"/>
<evidence type="ECO:0000313" key="4">
    <source>
        <dbReference type="Proteomes" id="UP000093069"/>
    </source>
</evidence>
<feature type="coiled-coil region" evidence="1">
    <location>
        <begin position="10"/>
        <end position="44"/>
    </location>
</feature>
<proteinExistence type="predicted"/>
<dbReference type="AlphaFoldDB" id="A0A160VTI7"/>
<evidence type="ECO:0000313" key="5">
    <source>
        <dbReference type="Proteomes" id="UP000250189"/>
    </source>
</evidence>
<evidence type="ECO:0000256" key="1">
    <source>
        <dbReference type="SAM" id="Coils"/>
    </source>
</evidence>
<reference evidence="3" key="1">
    <citation type="submission" date="2016-01" db="EMBL/GenBank/DDBJ databases">
        <authorList>
            <person name="Oliw E.H."/>
        </authorList>
    </citation>
    <scope>NUCLEOTIDE SEQUENCE</scope>
    <source>
        <strain evidence="3">1</strain>
    </source>
</reference>
<evidence type="ECO:0000313" key="3">
    <source>
        <dbReference type="EMBL" id="CUX78457.1"/>
    </source>
</evidence>
<keyword evidence="1" id="KW-0175">Coiled coil</keyword>
<name>A0A160VTI7_9EURY</name>
<dbReference type="EMBL" id="LN999010">
    <property type="protein sequence ID" value="CUX78457.1"/>
    <property type="molecule type" value="Genomic_DNA"/>
</dbReference>
<dbReference type="OrthoDB" id="86129at2157"/>
<keyword evidence="5" id="KW-1185">Reference proteome</keyword>
<evidence type="ECO:0000313" key="2">
    <source>
        <dbReference type="EMBL" id="ASJ16975.1"/>
    </source>
</evidence>
<dbReference type="RefSeq" id="WP_068578513.1">
    <property type="nucleotide sequence ID" value="NZ_CP015193.1"/>
</dbReference>
<protein>
    <submittedName>
        <fullName evidence="3">Uncharacterized protein MJ0538</fullName>
    </submittedName>
</protein>
<sequence>MVELTCIFYIEALGNDKKAVETAISEIEEKLKQEKIKVLSIKKEDVIETEDPKFKYSAVLEAKIHGHLADIVDVILKYGPSIVELEDLKGEEIEAEKLVEILARVSAVMGKLMENFGTLAAYPDLSTVPEPKVGYSEEEIEKLIIDSGFIRYRFVIEAFGSDKKEVERNMKKALSLEGVYINKFASKLVEEREYKGNRRVKLLIAFELLSSLESLFILTAKYAPIGIVIVEPELIEITPNELQNSLSELATMVNELIHRPFLAIDK</sequence>
<organism evidence="3 4">
    <name type="scientific">Thermococcus chitonophagus</name>
    <dbReference type="NCBI Taxonomy" id="54262"/>
    <lineage>
        <taxon>Archaea</taxon>
        <taxon>Methanobacteriati</taxon>
        <taxon>Methanobacteriota</taxon>
        <taxon>Thermococci</taxon>
        <taxon>Thermococcales</taxon>
        <taxon>Thermococcaceae</taxon>
        <taxon>Thermococcus</taxon>
    </lineage>
</organism>
<dbReference type="KEGG" id="tch:CHITON_1678"/>
<accession>A0A160VTI7</accession>